<comment type="caution">
    <text evidence="1">The sequence shown here is derived from an EMBL/GenBank/DDBJ whole genome shotgun (WGS) entry which is preliminary data.</text>
</comment>
<evidence type="ECO:0000313" key="2">
    <source>
        <dbReference type="Proteomes" id="UP000009336"/>
    </source>
</evidence>
<dbReference type="AlphaFoldDB" id="K8W0U9"/>
<name>K8W0U9_9GAMM</name>
<dbReference type="HOGENOM" id="CLU_3256239_0_0_6"/>
<evidence type="ECO:0000313" key="1">
    <source>
        <dbReference type="EMBL" id="EKT54173.1"/>
    </source>
</evidence>
<organism evidence="1 2">
    <name type="scientific">Providencia burhodogranariea DSM 19968</name>
    <dbReference type="NCBI Taxonomy" id="1141662"/>
    <lineage>
        <taxon>Bacteria</taxon>
        <taxon>Pseudomonadati</taxon>
        <taxon>Pseudomonadota</taxon>
        <taxon>Gammaproteobacteria</taxon>
        <taxon>Enterobacterales</taxon>
        <taxon>Morganellaceae</taxon>
        <taxon>Providencia</taxon>
    </lineage>
</organism>
<proteinExistence type="predicted"/>
<dbReference type="STRING" id="1141662.OOA_18284"/>
<sequence length="42" mass="4811">MADFKNVIEQVIPLLDDCCEYSNDMFNITYGVDENFLYGTGI</sequence>
<reference evidence="1 2" key="1">
    <citation type="journal article" date="2012" name="BMC Genomics">
        <title>Comparative genomics of bacteria in the genus Providencia isolated from wild Drosophila melanogaster.</title>
        <authorList>
            <person name="Galac M.R."/>
            <person name="Lazzaro B.P."/>
        </authorList>
    </citation>
    <scope>NUCLEOTIDE SEQUENCE [LARGE SCALE GENOMIC DNA]</scope>
    <source>
        <strain evidence="1 2">DSM 19968</strain>
    </source>
</reference>
<accession>K8W0U9</accession>
<dbReference type="EMBL" id="AKKL01000050">
    <property type="protein sequence ID" value="EKT54173.1"/>
    <property type="molecule type" value="Genomic_DNA"/>
</dbReference>
<dbReference type="PATRIC" id="fig|1141662.3.peg.3711"/>
<keyword evidence="2" id="KW-1185">Reference proteome</keyword>
<dbReference type="RefSeq" id="WP_008913623.1">
    <property type="nucleotide sequence ID" value="NZ_KB233226.1"/>
</dbReference>
<protein>
    <submittedName>
        <fullName evidence="1">Uncharacterized protein</fullName>
    </submittedName>
</protein>
<gene>
    <name evidence="1" type="ORF">OOA_18284</name>
</gene>
<dbReference type="Proteomes" id="UP000009336">
    <property type="component" value="Unassembled WGS sequence"/>
</dbReference>